<accession>A0A2H3IYW3</accession>
<name>A0A2H3IYW3_WOLCO</name>
<sequence length="195" mass="21335">MTPILLSAKYDGHLEVKHLTRFAGPCTWAANTSGSASRVKPINSIPHRLQPREFTAIWGGSDIGIELAGKPKTVLVHDGSGQRRVPDKCHVFGYPGSREQETDAAPRLVEDTRTSIAERMYAFSRTFGPASKCRLDIRLPADMRHTELSRPATARGANTTIASHGNQDQVQGAIPNGESSFHPRPTTLLLIIDRC</sequence>
<proteinExistence type="predicted"/>
<dbReference type="EMBL" id="KB467843">
    <property type="protein sequence ID" value="PCH35180.1"/>
    <property type="molecule type" value="Genomic_DNA"/>
</dbReference>
<keyword evidence="2" id="KW-1185">Reference proteome</keyword>
<dbReference type="AlphaFoldDB" id="A0A2H3IYW3"/>
<protein>
    <submittedName>
        <fullName evidence="1">Uncharacterized protein</fullName>
    </submittedName>
</protein>
<dbReference type="Proteomes" id="UP000218811">
    <property type="component" value="Unassembled WGS sequence"/>
</dbReference>
<organism evidence="1 2">
    <name type="scientific">Wolfiporia cocos (strain MD-104)</name>
    <name type="common">Brown rot fungus</name>
    <dbReference type="NCBI Taxonomy" id="742152"/>
    <lineage>
        <taxon>Eukaryota</taxon>
        <taxon>Fungi</taxon>
        <taxon>Dikarya</taxon>
        <taxon>Basidiomycota</taxon>
        <taxon>Agaricomycotina</taxon>
        <taxon>Agaricomycetes</taxon>
        <taxon>Polyporales</taxon>
        <taxon>Phaeolaceae</taxon>
        <taxon>Wolfiporia</taxon>
    </lineage>
</organism>
<evidence type="ECO:0000313" key="1">
    <source>
        <dbReference type="EMBL" id="PCH35180.1"/>
    </source>
</evidence>
<evidence type="ECO:0000313" key="2">
    <source>
        <dbReference type="Proteomes" id="UP000218811"/>
    </source>
</evidence>
<gene>
    <name evidence="1" type="ORF">WOLCODRAFT_166100</name>
</gene>
<reference evidence="1 2" key="1">
    <citation type="journal article" date="2012" name="Science">
        <title>The Paleozoic origin of enzymatic lignin decomposition reconstructed from 31 fungal genomes.</title>
        <authorList>
            <person name="Floudas D."/>
            <person name="Binder M."/>
            <person name="Riley R."/>
            <person name="Barry K."/>
            <person name="Blanchette R.A."/>
            <person name="Henrissat B."/>
            <person name="Martinez A.T."/>
            <person name="Otillar R."/>
            <person name="Spatafora J.W."/>
            <person name="Yadav J.S."/>
            <person name="Aerts A."/>
            <person name="Benoit I."/>
            <person name="Boyd A."/>
            <person name="Carlson A."/>
            <person name="Copeland A."/>
            <person name="Coutinho P.M."/>
            <person name="de Vries R.P."/>
            <person name="Ferreira P."/>
            <person name="Findley K."/>
            <person name="Foster B."/>
            <person name="Gaskell J."/>
            <person name="Glotzer D."/>
            <person name="Gorecki P."/>
            <person name="Heitman J."/>
            <person name="Hesse C."/>
            <person name="Hori C."/>
            <person name="Igarashi K."/>
            <person name="Jurgens J.A."/>
            <person name="Kallen N."/>
            <person name="Kersten P."/>
            <person name="Kohler A."/>
            <person name="Kuees U."/>
            <person name="Kumar T.K.A."/>
            <person name="Kuo A."/>
            <person name="LaButti K."/>
            <person name="Larrondo L.F."/>
            <person name="Lindquist E."/>
            <person name="Ling A."/>
            <person name="Lombard V."/>
            <person name="Lucas S."/>
            <person name="Lundell T."/>
            <person name="Martin R."/>
            <person name="McLaughlin D.J."/>
            <person name="Morgenstern I."/>
            <person name="Morin E."/>
            <person name="Murat C."/>
            <person name="Nagy L.G."/>
            <person name="Nolan M."/>
            <person name="Ohm R.A."/>
            <person name="Patyshakuliyeva A."/>
            <person name="Rokas A."/>
            <person name="Ruiz-Duenas F.J."/>
            <person name="Sabat G."/>
            <person name="Salamov A."/>
            <person name="Samejima M."/>
            <person name="Schmutz J."/>
            <person name="Slot J.C."/>
            <person name="St John F."/>
            <person name="Stenlid J."/>
            <person name="Sun H."/>
            <person name="Sun S."/>
            <person name="Syed K."/>
            <person name="Tsang A."/>
            <person name="Wiebenga A."/>
            <person name="Young D."/>
            <person name="Pisabarro A."/>
            <person name="Eastwood D.C."/>
            <person name="Martin F."/>
            <person name="Cullen D."/>
            <person name="Grigoriev I.V."/>
            <person name="Hibbett D.S."/>
        </authorList>
    </citation>
    <scope>NUCLEOTIDE SEQUENCE [LARGE SCALE GENOMIC DNA]</scope>
    <source>
        <strain evidence="1 2">MD-104</strain>
    </source>
</reference>